<keyword evidence="4 6" id="KW-0472">Membrane</keyword>
<dbReference type="Proteomes" id="UP000694557">
    <property type="component" value="Unassembled WGS sequence"/>
</dbReference>
<dbReference type="InterPro" id="IPR005828">
    <property type="entry name" value="MFS_sugar_transport-like"/>
</dbReference>
<dbReference type="GO" id="GO:0005886">
    <property type="term" value="C:plasma membrane"/>
    <property type="evidence" value="ECO:0007669"/>
    <property type="project" value="TreeGrafter"/>
</dbReference>
<dbReference type="PROSITE" id="PS00217">
    <property type="entry name" value="SUGAR_TRANSPORT_2"/>
    <property type="match status" value="1"/>
</dbReference>
<dbReference type="PANTHER" id="PTHR23503:SF25">
    <property type="entry name" value="MAJOR FACILITATOR SUPERFAMILY (MFS) PROFILE DOMAIN-CONTAINING PROTEIN"/>
    <property type="match status" value="1"/>
</dbReference>
<feature type="transmembrane region" description="Helical" evidence="6">
    <location>
        <begin position="125"/>
        <end position="143"/>
    </location>
</feature>
<keyword evidence="5" id="KW-0813">Transport</keyword>
<reference evidence="8" key="1">
    <citation type="submission" date="2025-08" db="UniProtKB">
        <authorList>
            <consortium name="Ensembl"/>
        </authorList>
    </citation>
    <scope>IDENTIFICATION</scope>
</reference>
<evidence type="ECO:0000259" key="7">
    <source>
        <dbReference type="PROSITE" id="PS50850"/>
    </source>
</evidence>
<evidence type="ECO:0000256" key="6">
    <source>
        <dbReference type="SAM" id="Phobius"/>
    </source>
</evidence>
<feature type="transmembrane region" description="Helical" evidence="6">
    <location>
        <begin position="212"/>
        <end position="233"/>
    </location>
</feature>
<feature type="transmembrane region" description="Helical" evidence="6">
    <location>
        <begin position="181"/>
        <end position="200"/>
    </location>
</feature>
<feature type="transmembrane region" description="Helical" evidence="6">
    <location>
        <begin position="389"/>
        <end position="413"/>
    </location>
</feature>
<dbReference type="Ensembl" id="ENSOKIT00005064643.1">
    <property type="protein sequence ID" value="ENSOKIP00005060821.1"/>
    <property type="gene ID" value="ENSOKIG00005025752.1"/>
</dbReference>
<dbReference type="InterPro" id="IPR003663">
    <property type="entry name" value="Sugar/inositol_transpt"/>
</dbReference>
<dbReference type="GeneTree" id="ENSGT00940000164095"/>
<dbReference type="InterPro" id="IPR020846">
    <property type="entry name" value="MFS_dom"/>
</dbReference>
<keyword evidence="9" id="KW-1185">Reference proteome</keyword>
<feature type="transmembrane region" description="Helical" evidence="6">
    <location>
        <begin position="454"/>
        <end position="475"/>
    </location>
</feature>
<dbReference type="Pfam" id="PF00083">
    <property type="entry name" value="Sugar_tr"/>
    <property type="match status" value="1"/>
</dbReference>
<dbReference type="GO" id="GO:0055056">
    <property type="term" value="F:D-glucose transmembrane transporter activity"/>
    <property type="evidence" value="ECO:0007669"/>
    <property type="project" value="TreeGrafter"/>
</dbReference>
<dbReference type="CDD" id="cd17432">
    <property type="entry name" value="MFS_GLUT_Class2"/>
    <property type="match status" value="1"/>
</dbReference>
<gene>
    <name evidence="8" type="primary">LOC109877977</name>
</gene>
<dbReference type="PANTHER" id="PTHR23503">
    <property type="entry name" value="SOLUTE CARRIER FAMILY 2"/>
    <property type="match status" value="1"/>
</dbReference>
<evidence type="ECO:0000313" key="8">
    <source>
        <dbReference type="Ensembl" id="ENSOKIP00005060821.1"/>
    </source>
</evidence>
<evidence type="ECO:0000256" key="4">
    <source>
        <dbReference type="ARBA" id="ARBA00023136"/>
    </source>
</evidence>
<evidence type="ECO:0000313" key="9">
    <source>
        <dbReference type="Proteomes" id="UP000694557"/>
    </source>
</evidence>
<dbReference type="GO" id="GO:0070837">
    <property type="term" value="P:dehydroascorbic acid transport"/>
    <property type="evidence" value="ECO:0007669"/>
    <property type="project" value="TreeGrafter"/>
</dbReference>
<feature type="domain" description="Major facilitator superfamily (MFS) profile" evidence="7">
    <location>
        <begin position="41"/>
        <end position="479"/>
    </location>
</feature>
<protein>
    <submittedName>
        <fullName evidence="8">Solute carrier family 2, facilitated glucose transporter member 9</fullName>
    </submittedName>
</protein>
<dbReference type="SUPFAM" id="SSF103473">
    <property type="entry name" value="MFS general substrate transporter"/>
    <property type="match status" value="1"/>
</dbReference>
<accession>A0A8C7MKP6</accession>
<dbReference type="GO" id="GO:0046323">
    <property type="term" value="P:D-glucose import"/>
    <property type="evidence" value="ECO:0007669"/>
    <property type="project" value="TreeGrafter"/>
</dbReference>
<dbReference type="FunFam" id="1.20.1250.20:FF:000029">
    <property type="entry name" value="solute carrier family 2, facilitated glucose transporter member 4"/>
    <property type="match status" value="1"/>
</dbReference>
<feature type="transmembrane region" description="Helical" evidence="6">
    <location>
        <begin position="89"/>
        <end position="113"/>
    </location>
</feature>
<dbReference type="InterPro" id="IPR045263">
    <property type="entry name" value="GLUT"/>
</dbReference>
<dbReference type="InterPro" id="IPR005829">
    <property type="entry name" value="Sugar_transporter_CS"/>
</dbReference>
<name>A0A8C7MKP6_ONCKI</name>
<evidence type="ECO:0000256" key="3">
    <source>
        <dbReference type="ARBA" id="ARBA00022989"/>
    </source>
</evidence>
<dbReference type="InterPro" id="IPR036259">
    <property type="entry name" value="MFS_trans_sf"/>
</dbReference>
<feature type="transmembrane region" description="Helical" evidence="6">
    <location>
        <begin position="36"/>
        <end position="54"/>
    </location>
</feature>
<evidence type="ECO:0000256" key="2">
    <source>
        <dbReference type="ARBA" id="ARBA00022692"/>
    </source>
</evidence>
<proteinExistence type="inferred from homology"/>
<dbReference type="AlphaFoldDB" id="A0A8C7MKP6"/>
<dbReference type="PRINTS" id="PR00171">
    <property type="entry name" value="SUGRTRNSPORT"/>
</dbReference>
<reference evidence="8" key="2">
    <citation type="submission" date="2025-09" db="UniProtKB">
        <authorList>
            <consortium name="Ensembl"/>
        </authorList>
    </citation>
    <scope>IDENTIFICATION</scope>
</reference>
<evidence type="ECO:0000256" key="5">
    <source>
        <dbReference type="RuleBase" id="RU003346"/>
    </source>
</evidence>
<organism evidence="8 9">
    <name type="scientific">Oncorhynchus kisutch</name>
    <name type="common">Coho salmon</name>
    <name type="synonym">Salmo kisutch</name>
    <dbReference type="NCBI Taxonomy" id="8019"/>
    <lineage>
        <taxon>Eukaryota</taxon>
        <taxon>Metazoa</taxon>
        <taxon>Chordata</taxon>
        <taxon>Craniata</taxon>
        <taxon>Vertebrata</taxon>
        <taxon>Euteleostomi</taxon>
        <taxon>Actinopterygii</taxon>
        <taxon>Neopterygii</taxon>
        <taxon>Teleostei</taxon>
        <taxon>Protacanthopterygii</taxon>
        <taxon>Salmoniformes</taxon>
        <taxon>Salmonidae</taxon>
        <taxon>Salmoninae</taxon>
        <taxon>Oncorhynchus</taxon>
    </lineage>
</organism>
<feature type="transmembrane region" description="Helical" evidence="6">
    <location>
        <begin position="425"/>
        <end position="448"/>
    </location>
</feature>
<feature type="transmembrane region" description="Helical" evidence="6">
    <location>
        <begin position="298"/>
        <end position="319"/>
    </location>
</feature>
<dbReference type="PROSITE" id="PS50850">
    <property type="entry name" value="MFS"/>
    <property type="match status" value="1"/>
</dbReference>
<keyword evidence="3 6" id="KW-1133">Transmembrane helix</keyword>
<comment type="subcellular location">
    <subcellularLocation>
        <location evidence="1">Membrane</location>
        <topology evidence="1">Multi-pass membrane protein</topology>
    </subcellularLocation>
</comment>
<comment type="similarity">
    <text evidence="5">Belongs to the major facilitator superfamily. Sugar transporter (TC 2.A.1.1) family.</text>
</comment>
<dbReference type="NCBIfam" id="TIGR00879">
    <property type="entry name" value="SP"/>
    <property type="match status" value="1"/>
</dbReference>
<feature type="transmembrane region" description="Helical" evidence="6">
    <location>
        <begin position="334"/>
        <end position="356"/>
    </location>
</feature>
<feature type="transmembrane region" description="Helical" evidence="6">
    <location>
        <begin position="363"/>
        <end position="383"/>
    </location>
</feature>
<evidence type="ECO:0000256" key="1">
    <source>
        <dbReference type="ARBA" id="ARBA00004141"/>
    </source>
</evidence>
<dbReference type="Gene3D" id="1.20.1250.20">
    <property type="entry name" value="MFS general substrate transporter like domains"/>
    <property type="match status" value="1"/>
</dbReference>
<keyword evidence="2 6" id="KW-0812">Transmembrane</keyword>
<sequence length="530" mass="58462">MEPKRVLLETKKRVILLGQPNNPFGSLFSKSSLTKSLLAVAFLASFGSSMLYGYNLAVVNSPAEYIKAFYNQTMVARNRTGLDDKTLTLFYSVTVSVFAIGGMVGSLTVGILVTRFGRKGTLVRITCLVFIAGAFMGFSRTFGSPEMIIVGRFITGVHSGISLSVVPMYLGEIAPKNLRGFLGLVPSIFICLGVFIAQILGLHELLGKEEHWPLFLSLVVIPTMFQLMLLPWFPESPRYLLLEKRNVHATITALKWYRSKVNIQAEIEEMQEEQRSMSSVQTVSVIGLMKDRSVRWQVITIVVVNIGMQLSGIDAIWFYTNTIFENAGIPVPQIQYTTVGTGAIEVIAGCVGCFTIERLGRRPLMIGGFTFMGICCAGITLSLMFQSHYISVACVVGIIAGFCIGPAGVPFLITAELFKQSHRPAAYTVAGCLNWLSNFTIGFVFPFLQMSAGAYCYLVFFGVCTAVAAYVFFIVPETKNKTFVEISQMFPKFPFCKSNLFPTLIQRHHTECICGNNFDSTSFCPVGQNM</sequence>
<feature type="transmembrane region" description="Helical" evidence="6">
    <location>
        <begin position="149"/>
        <end position="169"/>
    </location>
</feature>